<keyword evidence="9 11" id="KW-0472">Membrane</keyword>
<evidence type="ECO:0000256" key="11">
    <source>
        <dbReference type="SAM" id="Phobius"/>
    </source>
</evidence>
<accession>A0ABQ3BEG1</accession>
<evidence type="ECO:0000313" key="12">
    <source>
        <dbReference type="EMBL" id="GGY86884.1"/>
    </source>
</evidence>
<evidence type="ECO:0000256" key="10">
    <source>
        <dbReference type="ARBA" id="ARBA00030772"/>
    </source>
</evidence>
<evidence type="ECO:0000256" key="3">
    <source>
        <dbReference type="ARBA" id="ARBA00021563"/>
    </source>
</evidence>
<evidence type="ECO:0000256" key="9">
    <source>
        <dbReference type="ARBA" id="ARBA00023136"/>
    </source>
</evidence>
<keyword evidence="4" id="KW-0813">Transport</keyword>
<reference evidence="13" key="1">
    <citation type="journal article" date="2019" name="Int. J. Syst. Evol. Microbiol.">
        <title>The Global Catalogue of Microorganisms (GCM) 10K type strain sequencing project: providing services to taxonomists for standard genome sequencing and annotation.</title>
        <authorList>
            <consortium name="The Broad Institute Genomics Platform"/>
            <consortium name="The Broad Institute Genome Sequencing Center for Infectious Disease"/>
            <person name="Wu L."/>
            <person name="Ma J."/>
        </authorList>
    </citation>
    <scope>NUCLEOTIDE SEQUENCE [LARGE SCALE GENOMIC DNA]</scope>
    <source>
        <strain evidence="13">KCTC 32239</strain>
    </source>
</reference>
<keyword evidence="11" id="KW-1133">Transmembrane helix</keyword>
<comment type="subcellular location">
    <subcellularLocation>
        <location evidence="1">Cell inner membrane</location>
    </subcellularLocation>
</comment>
<evidence type="ECO:0000256" key="6">
    <source>
        <dbReference type="ARBA" id="ARBA00022519"/>
    </source>
</evidence>
<keyword evidence="6" id="KW-0997">Cell inner membrane</keyword>
<evidence type="ECO:0000256" key="1">
    <source>
        <dbReference type="ARBA" id="ARBA00004533"/>
    </source>
</evidence>
<dbReference type="InterPro" id="IPR022792">
    <property type="entry name" value="T2SS_protein-GspN"/>
</dbReference>
<keyword evidence="8" id="KW-0653">Protein transport</keyword>
<sequence>MLLMNDKVDVSMVFKAVSLPKLNMSKKFWITLGVIFWLYFVVSNLPAVWGAYLLTRSGDIAMNGVSGTLWSGRASLASIKVKGVDHSLGQLTWKLNLLSFLTLKPCALIGTHMDNQEFDGVVCMRGKNGITVKDASVSFPAALVQPLLPLAISGQFALTIERLEIGELQLLGLRAKATWMDSKIYNGSNWMNLGGIGAELTDDGKKGLNAHIFDVNSPLHVDLLGNLPYPTGAAIKGSFSLPEPYFREINAGAWVSMFATQQPNDAQGNLTYAVDLNF</sequence>
<evidence type="ECO:0000256" key="8">
    <source>
        <dbReference type="ARBA" id="ARBA00022927"/>
    </source>
</evidence>
<evidence type="ECO:0000256" key="7">
    <source>
        <dbReference type="ARBA" id="ARBA00022692"/>
    </source>
</evidence>
<name>A0ABQ3BEG1_9GAMM</name>
<keyword evidence="7 11" id="KW-0812">Transmembrane</keyword>
<evidence type="ECO:0000313" key="13">
    <source>
        <dbReference type="Proteomes" id="UP000619761"/>
    </source>
</evidence>
<gene>
    <name evidence="12" type="ORF">GCM10011613_35100</name>
</gene>
<dbReference type="EMBL" id="BMYZ01000004">
    <property type="protein sequence ID" value="GGY86884.1"/>
    <property type="molecule type" value="Genomic_DNA"/>
</dbReference>
<feature type="transmembrane region" description="Helical" evidence="11">
    <location>
        <begin position="28"/>
        <end position="54"/>
    </location>
</feature>
<evidence type="ECO:0000256" key="2">
    <source>
        <dbReference type="ARBA" id="ARBA00007208"/>
    </source>
</evidence>
<protein>
    <recommendedName>
        <fullName evidence="3">Type II secretion system protein N</fullName>
    </recommendedName>
    <alternativeName>
        <fullName evidence="10">General secretion pathway protein N</fullName>
    </alternativeName>
</protein>
<evidence type="ECO:0000256" key="4">
    <source>
        <dbReference type="ARBA" id="ARBA00022448"/>
    </source>
</evidence>
<comment type="caution">
    <text evidence="12">The sequence shown here is derived from an EMBL/GenBank/DDBJ whole genome shotgun (WGS) entry which is preliminary data.</text>
</comment>
<evidence type="ECO:0000256" key="5">
    <source>
        <dbReference type="ARBA" id="ARBA00022475"/>
    </source>
</evidence>
<keyword evidence="5" id="KW-1003">Cell membrane</keyword>
<proteinExistence type="inferred from homology"/>
<keyword evidence="13" id="KW-1185">Reference proteome</keyword>
<dbReference type="Proteomes" id="UP000619761">
    <property type="component" value="Unassembled WGS sequence"/>
</dbReference>
<dbReference type="Pfam" id="PF01203">
    <property type="entry name" value="T2SSN"/>
    <property type="match status" value="1"/>
</dbReference>
<organism evidence="12 13">
    <name type="scientific">Cellvibrio zantedeschiae</name>
    <dbReference type="NCBI Taxonomy" id="1237077"/>
    <lineage>
        <taxon>Bacteria</taxon>
        <taxon>Pseudomonadati</taxon>
        <taxon>Pseudomonadota</taxon>
        <taxon>Gammaproteobacteria</taxon>
        <taxon>Cellvibrionales</taxon>
        <taxon>Cellvibrionaceae</taxon>
        <taxon>Cellvibrio</taxon>
    </lineage>
</organism>
<comment type="similarity">
    <text evidence="2">Belongs to the GSP N family.</text>
</comment>